<proteinExistence type="predicted"/>
<dbReference type="SMART" id="SM00953">
    <property type="entry name" value="RES"/>
    <property type="match status" value="1"/>
</dbReference>
<evidence type="ECO:0000259" key="1">
    <source>
        <dbReference type="SMART" id="SM00953"/>
    </source>
</evidence>
<sequence>MKLWRIAADTRKYRADDLSGAGAAKNPGRWNDAGEPVLYTAPTISLAVLETAAHIDDGGLPLNRYLLELDVPGGVWARREEIDIATLPPTWSAIPAGRASVKLGSTWLASLRSPILLVPSVVVPEERAALVNPSHPQCHRITCRVIRAFEYNRLFRS</sequence>
<dbReference type="RefSeq" id="WP_301813566.1">
    <property type="nucleotide sequence ID" value="NZ_JAUJZH010000022.1"/>
</dbReference>
<feature type="domain" description="RES" evidence="1">
    <location>
        <begin position="17"/>
        <end position="145"/>
    </location>
</feature>
<dbReference type="Proteomes" id="UP001169027">
    <property type="component" value="Unassembled WGS sequence"/>
</dbReference>
<dbReference type="InterPro" id="IPR014914">
    <property type="entry name" value="RES_dom"/>
</dbReference>
<evidence type="ECO:0000313" key="3">
    <source>
        <dbReference type="Proteomes" id="UP001169027"/>
    </source>
</evidence>
<name>A0ABT8SAC2_9BURK</name>
<organism evidence="2 3">
    <name type="scientific">Variovorax ginsengisoli</name>
    <dbReference type="NCBI Taxonomy" id="363844"/>
    <lineage>
        <taxon>Bacteria</taxon>
        <taxon>Pseudomonadati</taxon>
        <taxon>Pseudomonadota</taxon>
        <taxon>Betaproteobacteria</taxon>
        <taxon>Burkholderiales</taxon>
        <taxon>Comamonadaceae</taxon>
        <taxon>Variovorax</taxon>
    </lineage>
</organism>
<protein>
    <submittedName>
        <fullName evidence="2">RES family NAD+ phosphorylase</fullName>
    </submittedName>
</protein>
<gene>
    <name evidence="2" type="ORF">Q2T77_26035</name>
</gene>
<dbReference type="EMBL" id="JAUKVY010000022">
    <property type="protein sequence ID" value="MDO1535748.1"/>
    <property type="molecule type" value="Genomic_DNA"/>
</dbReference>
<accession>A0ABT8SAC2</accession>
<reference evidence="2" key="1">
    <citation type="submission" date="2023-06" db="EMBL/GenBank/DDBJ databases">
        <authorList>
            <person name="Jiang Y."/>
            <person name="Liu Q."/>
        </authorList>
    </citation>
    <scope>NUCLEOTIDE SEQUENCE</scope>
    <source>
        <strain evidence="2">CGMCC 1.12090</strain>
    </source>
</reference>
<comment type="caution">
    <text evidence="2">The sequence shown here is derived from an EMBL/GenBank/DDBJ whole genome shotgun (WGS) entry which is preliminary data.</text>
</comment>
<keyword evidence="3" id="KW-1185">Reference proteome</keyword>
<dbReference type="Pfam" id="PF08808">
    <property type="entry name" value="RES"/>
    <property type="match status" value="1"/>
</dbReference>
<evidence type="ECO:0000313" key="2">
    <source>
        <dbReference type="EMBL" id="MDO1535748.1"/>
    </source>
</evidence>